<dbReference type="AlphaFoldDB" id="A0A9E7EKF9"/>
<evidence type="ECO:0000313" key="2">
    <source>
        <dbReference type="Proteomes" id="UP001055439"/>
    </source>
</evidence>
<organism evidence="1 2">
    <name type="scientific">Musa troglodytarum</name>
    <name type="common">fe'i banana</name>
    <dbReference type="NCBI Taxonomy" id="320322"/>
    <lineage>
        <taxon>Eukaryota</taxon>
        <taxon>Viridiplantae</taxon>
        <taxon>Streptophyta</taxon>
        <taxon>Embryophyta</taxon>
        <taxon>Tracheophyta</taxon>
        <taxon>Spermatophyta</taxon>
        <taxon>Magnoliopsida</taxon>
        <taxon>Liliopsida</taxon>
        <taxon>Zingiberales</taxon>
        <taxon>Musaceae</taxon>
        <taxon>Musa</taxon>
    </lineage>
</organism>
<dbReference type="Proteomes" id="UP001055439">
    <property type="component" value="Chromosome 10"/>
</dbReference>
<gene>
    <name evidence="1" type="ORF">MUK42_21071</name>
</gene>
<proteinExistence type="predicted"/>
<name>A0A9E7EKF9_9LILI</name>
<protein>
    <submittedName>
        <fullName evidence="1">Uncharacterized protein</fullName>
    </submittedName>
</protein>
<evidence type="ECO:0000313" key="1">
    <source>
        <dbReference type="EMBL" id="URD79084.1"/>
    </source>
</evidence>
<dbReference type="EMBL" id="CP097503">
    <property type="protein sequence ID" value="URD79084.1"/>
    <property type="molecule type" value="Genomic_DNA"/>
</dbReference>
<reference evidence="1" key="1">
    <citation type="submission" date="2022-05" db="EMBL/GenBank/DDBJ databases">
        <title>The Musa troglodytarum L. genome provides insights into the mechanism of non-climacteric behaviour and enrichment of carotenoids.</title>
        <authorList>
            <person name="Wang J."/>
        </authorList>
    </citation>
    <scope>NUCLEOTIDE SEQUENCE</scope>
    <source>
        <tissue evidence="1">Leaf</tissue>
    </source>
</reference>
<accession>A0A9E7EKF9</accession>
<dbReference type="OrthoDB" id="10620871at2759"/>
<keyword evidence="2" id="KW-1185">Reference proteome</keyword>
<sequence>MEIQVFDEMLFDSSKDWGDRILSDDRDEALLPEMVATRAVCIRFYIWVSIYMQEYDFVKMMSIRSHGSLSTIADSSTVSINQSRAINKCWPAHGSPGQHPT</sequence>